<proteinExistence type="predicted"/>
<evidence type="ECO:0000256" key="4">
    <source>
        <dbReference type="SAM" id="MobiDB-lite"/>
    </source>
</evidence>
<dbReference type="Gene3D" id="1.25.40.20">
    <property type="entry name" value="Ankyrin repeat-containing domain"/>
    <property type="match status" value="2"/>
</dbReference>
<feature type="region of interest" description="Disordered" evidence="4">
    <location>
        <begin position="270"/>
        <end position="290"/>
    </location>
</feature>
<dbReference type="InterPro" id="IPR036770">
    <property type="entry name" value="Ankyrin_rpt-contain_sf"/>
</dbReference>
<dbReference type="OrthoDB" id="542841at2759"/>
<dbReference type="EMBL" id="JAAKFY010000015">
    <property type="protein sequence ID" value="KAF3844838.1"/>
    <property type="molecule type" value="Genomic_DNA"/>
</dbReference>
<dbReference type="PRINTS" id="PR01415">
    <property type="entry name" value="ANKYRIN"/>
</dbReference>
<gene>
    <name evidence="5" type="ORF">F7725_008001</name>
</gene>
<dbReference type="PROSITE" id="PS50088">
    <property type="entry name" value="ANK_REPEAT"/>
    <property type="match status" value="1"/>
</dbReference>
<dbReference type="Pfam" id="PF12796">
    <property type="entry name" value="Ank_2"/>
    <property type="match status" value="1"/>
</dbReference>
<organism evidence="5 6">
    <name type="scientific">Dissostichus mawsoni</name>
    <name type="common">Antarctic cod</name>
    <dbReference type="NCBI Taxonomy" id="36200"/>
    <lineage>
        <taxon>Eukaryota</taxon>
        <taxon>Metazoa</taxon>
        <taxon>Chordata</taxon>
        <taxon>Craniata</taxon>
        <taxon>Vertebrata</taxon>
        <taxon>Euteleostomi</taxon>
        <taxon>Actinopterygii</taxon>
        <taxon>Neopterygii</taxon>
        <taxon>Teleostei</taxon>
        <taxon>Neoteleostei</taxon>
        <taxon>Acanthomorphata</taxon>
        <taxon>Eupercaria</taxon>
        <taxon>Perciformes</taxon>
        <taxon>Notothenioidei</taxon>
        <taxon>Nototheniidae</taxon>
        <taxon>Dissostichus</taxon>
    </lineage>
</organism>
<feature type="repeat" description="ANK" evidence="3">
    <location>
        <begin position="40"/>
        <end position="72"/>
    </location>
</feature>
<dbReference type="PROSITE" id="PS50297">
    <property type="entry name" value="ANK_REP_REGION"/>
    <property type="match status" value="1"/>
</dbReference>
<reference evidence="5 6" key="1">
    <citation type="submission" date="2020-03" db="EMBL/GenBank/DDBJ databases">
        <title>Dissostichus mawsoni Genome sequencing and assembly.</title>
        <authorList>
            <person name="Park H."/>
        </authorList>
    </citation>
    <scope>NUCLEOTIDE SEQUENCE [LARGE SCALE GENOMIC DNA]</scope>
    <source>
        <strain evidence="5">DM0001</strain>
        <tissue evidence="5">Muscle</tissue>
    </source>
</reference>
<keyword evidence="1" id="KW-0677">Repeat</keyword>
<protein>
    <submittedName>
        <fullName evidence="5">Uncharacterized protein</fullName>
    </submittedName>
</protein>
<comment type="caution">
    <text evidence="5">The sequence shown here is derived from an EMBL/GenBank/DDBJ whole genome shotgun (WGS) entry which is preliminary data.</text>
</comment>
<name>A0A7J5Y909_DISMA</name>
<evidence type="ECO:0000256" key="1">
    <source>
        <dbReference type="ARBA" id="ARBA00022737"/>
    </source>
</evidence>
<evidence type="ECO:0000256" key="3">
    <source>
        <dbReference type="PROSITE-ProRule" id="PRU00023"/>
    </source>
</evidence>
<feature type="compositionally biased region" description="Basic and acidic residues" evidence="4">
    <location>
        <begin position="274"/>
        <end position="290"/>
    </location>
</feature>
<keyword evidence="6" id="KW-1185">Reference proteome</keyword>
<dbReference type="SUPFAM" id="SSF48403">
    <property type="entry name" value="Ankyrin repeat"/>
    <property type="match status" value="1"/>
</dbReference>
<dbReference type="InterPro" id="IPR002110">
    <property type="entry name" value="Ankyrin_rpt"/>
</dbReference>
<dbReference type="SMART" id="SM00248">
    <property type="entry name" value="ANK"/>
    <property type="match status" value="3"/>
</dbReference>
<evidence type="ECO:0000313" key="6">
    <source>
        <dbReference type="Proteomes" id="UP000518266"/>
    </source>
</evidence>
<accession>A0A7J5Y909</accession>
<sequence length="290" mass="31789">MVGNTTNFTTVDKDQLFALVCKKMETLIDKGSNLFLGDYDGRTPLHIAACEGHLKLVKYLLSHGATVYAKDRYGDTPLCNAVRFRQKEVVKLLRKTGAHFSRDELEEAGTELCSLAASGDMEGLEIWSLAGADLNKPGYDGQSAILVAEAAGKKEMVAFLHQLKKKTVIGEFNECDEYDDDDEVNKMYCIAKGSSSSPPRQDSELTLPPPAGIFLNGGYTAALIAGTQLSRSDQHGPHSSLNERLTAPSPLPLISSLRQELSIFAKRFSQSRSVHREKLQRSHGQGDKKT</sequence>
<dbReference type="PANTHER" id="PTHR24171">
    <property type="entry name" value="ANKYRIN REPEAT DOMAIN-CONTAINING PROTEIN 39-RELATED"/>
    <property type="match status" value="1"/>
</dbReference>
<evidence type="ECO:0000256" key="2">
    <source>
        <dbReference type="ARBA" id="ARBA00023043"/>
    </source>
</evidence>
<dbReference type="Proteomes" id="UP000518266">
    <property type="component" value="Unassembled WGS sequence"/>
</dbReference>
<dbReference type="AlphaFoldDB" id="A0A7J5Y909"/>
<evidence type="ECO:0000313" key="5">
    <source>
        <dbReference type="EMBL" id="KAF3844838.1"/>
    </source>
</evidence>
<keyword evidence="2 3" id="KW-0040">ANK repeat</keyword>